<name>A0A2W5MQC0_9BACT</name>
<accession>A0A2W5MQC0</accession>
<organism evidence="1 2">
    <name type="scientific">Micavibrio aeruginosavorus</name>
    <dbReference type="NCBI Taxonomy" id="349221"/>
    <lineage>
        <taxon>Bacteria</taxon>
        <taxon>Pseudomonadati</taxon>
        <taxon>Bdellovibrionota</taxon>
        <taxon>Bdellovibrionia</taxon>
        <taxon>Bdellovibrionales</taxon>
        <taxon>Pseudobdellovibrionaceae</taxon>
        <taxon>Micavibrio</taxon>
    </lineage>
</organism>
<evidence type="ECO:0000313" key="2">
    <source>
        <dbReference type="Proteomes" id="UP000249417"/>
    </source>
</evidence>
<gene>
    <name evidence="1" type="ORF">DI551_12300</name>
</gene>
<sequence>MNSYSKIPAPVLLPSSVSTSKKDDVVTLTMTFAGISQYNDAVTLVEQQRGWSIADRQLGSSLTVSVAGSDVLQVADKVLELHPDRQRSQARILAL</sequence>
<dbReference type="EMBL" id="QFQB01000160">
    <property type="protein sequence ID" value="PZQ43376.1"/>
    <property type="molecule type" value="Genomic_DNA"/>
</dbReference>
<dbReference type="AlphaFoldDB" id="A0A2W5MQC0"/>
<protein>
    <submittedName>
        <fullName evidence="1">Uncharacterized protein</fullName>
    </submittedName>
</protein>
<comment type="caution">
    <text evidence="1">The sequence shown here is derived from an EMBL/GenBank/DDBJ whole genome shotgun (WGS) entry which is preliminary data.</text>
</comment>
<proteinExistence type="predicted"/>
<reference evidence="1 2" key="1">
    <citation type="submission" date="2017-08" db="EMBL/GenBank/DDBJ databases">
        <title>Infants hospitalized years apart are colonized by the same room-sourced microbial strains.</title>
        <authorList>
            <person name="Brooks B."/>
            <person name="Olm M.R."/>
            <person name="Firek B.A."/>
            <person name="Baker R."/>
            <person name="Thomas B.C."/>
            <person name="Morowitz M.J."/>
            <person name="Banfield J.F."/>
        </authorList>
    </citation>
    <scope>NUCLEOTIDE SEQUENCE [LARGE SCALE GENOMIC DNA]</scope>
    <source>
        <strain evidence="1">S2_005_002_R2_29</strain>
    </source>
</reference>
<dbReference type="Proteomes" id="UP000249417">
    <property type="component" value="Unassembled WGS sequence"/>
</dbReference>
<evidence type="ECO:0000313" key="1">
    <source>
        <dbReference type="EMBL" id="PZQ43376.1"/>
    </source>
</evidence>